<feature type="compositionally biased region" description="Basic and acidic residues" evidence="1">
    <location>
        <begin position="110"/>
        <end position="122"/>
    </location>
</feature>
<feature type="region of interest" description="Disordered" evidence="1">
    <location>
        <begin position="102"/>
        <end position="122"/>
    </location>
</feature>
<dbReference type="InterPro" id="IPR011051">
    <property type="entry name" value="RmlC_Cupin_sf"/>
</dbReference>
<name>A0ABT7S6C5_9CELL</name>
<protein>
    <submittedName>
        <fullName evidence="3">Cupin domain-containing protein</fullName>
    </submittedName>
</protein>
<dbReference type="CDD" id="cd02226">
    <property type="entry name" value="cupin_YdbB-like"/>
    <property type="match status" value="1"/>
</dbReference>
<proteinExistence type="predicted"/>
<comment type="caution">
    <text evidence="3">The sequence shown here is derived from an EMBL/GenBank/DDBJ whole genome shotgun (WGS) entry which is preliminary data.</text>
</comment>
<dbReference type="InterPro" id="IPR013096">
    <property type="entry name" value="Cupin_2"/>
</dbReference>
<dbReference type="RefSeq" id="WP_289446445.1">
    <property type="nucleotide sequence ID" value="NZ_JAUCGR010000002.1"/>
</dbReference>
<dbReference type="EMBL" id="JAUCGR010000002">
    <property type="protein sequence ID" value="MDM7831167.1"/>
    <property type="molecule type" value="Genomic_DNA"/>
</dbReference>
<feature type="domain" description="Cupin type-2" evidence="2">
    <location>
        <begin position="40"/>
        <end position="95"/>
    </location>
</feature>
<accession>A0ABT7S6C5</accession>
<dbReference type="Pfam" id="PF07883">
    <property type="entry name" value="Cupin_2"/>
    <property type="match status" value="1"/>
</dbReference>
<dbReference type="PANTHER" id="PTHR36114:SF1">
    <property type="entry name" value="16.7 KDA PROTEIN IN WHIE LOCUS"/>
    <property type="match status" value="1"/>
</dbReference>
<evidence type="ECO:0000313" key="4">
    <source>
        <dbReference type="Proteomes" id="UP001321453"/>
    </source>
</evidence>
<dbReference type="InterPro" id="IPR014710">
    <property type="entry name" value="RmlC-like_jellyroll"/>
</dbReference>
<organism evidence="3 4">
    <name type="scientific">Cellulomonas edaphi</name>
    <dbReference type="NCBI Taxonomy" id="3053468"/>
    <lineage>
        <taxon>Bacteria</taxon>
        <taxon>Bacillati</taxon>
        <taxon>Actinomycetota</taxon>
        <taxon>Actinomycetes</taxon>
        <taxon>Micrococcales</taxon>
        <taxon>Cellulomonadaceae</taxon>
        <taxon>Cellulomonas</taxon>
    </lineage>
</organism>
<dbReference type="InterPro" id="IPR052044">
    <property type="entry name" value="PKS_Associated_Protein"/>
</dbReference>
<dbReference type="Gene3D" id="2.60.120.10">
    <property type="entry name" value="Jelly Rolls"/>
    <property type="match status" value="1"/>
</dbReference>
<keyword evidence="4" id="KW-1185">Reference proteome</keyword>
<sequence>MTAAARNIGTALASLPGHWQPHRLASVNDYDVKVVTLLGEFVWHSHPDTDELFLVLSGSLTIQLRDGDVVLGPQDLFVVPRGVEHCPRADEEVAALLFEPKGTVNTGDVGGDRTAELRELPD</sequence>
<dbReference type="PANTHER" id="PTHR36114">
    <property type="entry name" value="16.7 KDA PROTEIN IN WHIE LOCUS"/>
    <property type="match status" value="1"/>
</dbReference>
<dbReference type="SUPFAM" id="SSF51182">
    <property type="entry name" value="RmlC-like cupins"/>
    <property type="match status" value="1"/>
</dbReference>
<dbReference type="Proteomes" id="UP001321453">
    <property type="component" value="Unassembled WGS sequence"/>
</dbReference>
<evidence type="ECO:0000259" key="2">
    <source>
        <dbReference type="Pfam" id="PF07883"/>
    </source>
</evidence>
<evidence type="ECO:0000256" key="1">
    <source>
        <dbReference type="SAM" id="MobiDB-lite"/>
    </source>
</evidence>
<reference evidence="3 4" key="1">
    <citation type="submission" date="2023-06" db="EMBL/GenBank/DDBJ databases">
        <title>Cellulomonas sp. MW9 Whole genome sequence.</title>
        <authorList>
            <person name="Park S."/>
        </authorList>
    </citation>
    <scope>NUCLEOTIDE SEQUENCE [LARGE SCALE GENOMIC DNA]</scope>
    <source>
        <strain evidence="3 4">MW9</strain>
    </source>
</reference>
<gene>
    <name evidence="3" type="ORF">QRT05_07460</name>
</gene>
<evidence type="ECO:0000313" key="3">
    <source>
        <dbReference type="EMBL" id="MDM7831167.1"/>
    </source>
</evidence>